<name>A0A140NJV6_PROSM</name>
<dbReference type="Proteomes" id="UP000005012">
    <property type="component" value="Chromosome"/>
</dbReference>
<dbReference type="AlphaFoldDB" id="A0A140NJV6"/>
<protein>
    <recommendedName>
        <fullName evidence="1">ImpA N-terminal domain-containing protein</fullName>
    </recommendedName>
</protein>
<evidence type="ECO:0000313" key="2">
    <source>
        <dbReference type="EMBL" id="AFH93769.1"/>
    </source>
</evidence>
<dbReference type="PANTHER" id="PTHR37024:SF3">
    <property type="entry name" value="TYPE VI SECRETION SYSTEM PROTEIN TSSA"/>
    <property type="match status" value="1"/>
</dbReference>
<dbReference type="Pfam" id="PF16989">
    <property type="entry name" value="T6SS_VasJ"/>
    <property type="match status" value="1"/>
</dbReference>
<dbReference type="KEGG" id="psi:S70_09545"/>
<dbReference type="RefSeq" id="WP_014657060.1">
    <property type="nucleotide sequence ID" value="NC_017731.1"/>
</dbReference>
<reference evidence="2 3" key="1">
    <citation type="journal article" date="2012" name="J. Bacteriol.">
        <title>Complete Genome Sequence of Providencia stuartii Clinical Isolate MRSN 2154.</title>
        <authorList>
            <person name="Clifford R.J."/>
            <person name="Hang J."/>
            <person name="Riley M.C."/>
            <person name="Onmus-Leone F."/>
            <person name="Kuschner R.A."/>
            <person name="Lesho E.P."/>
            <person name="Waterman P.E."/>
        </authorList>
    </citation>
    <scope>NUCLEOTIDE SEQUENCE [LARGE SCALE GENOMIC DNA]</scope>
    <source>
        <strain evidence="2 3">MRSN 2154</strain>
    </source>
</reference>
<sequence length="487" mass="55225">MTINTQLKWKEQLLAPLEESQQAAPIADDNPDWEYIDGEMIKFGSLSHAQLNIEEIQRKALQLFANETKDFRLLVHLLRTLQHAGEADELALAAELLAEFVRHYWENSYPQNIKLKQRLAGQILKRFETVQDSFCRQADINLRDNILGSFAFLAKSWHEKCPNLSAEVDTLSRGYSRIEQSEPVIVVATEEPTTDKKGTVENTQQAQTPVAATKVPTVEVNQTDERQWKQTLLKVAEALCEQTPSDAVGYCLRRYAIWHSIHALPMANNDGKTPLAPVSPDRVIDYKNQMAQPSMALLNNIEQSLTLSPYWLEGHMLAAQVATKLGYPLVGVAIAQALQQFLNRLPDLAKLSFSDMTPFLPEEVQSWLSASQKSTSHDASTSSHSLQAEQQEILHCYEQHGLSEALKMVENFIASTNEPRARFYSQLLSAQLFEQAGMQHMAENLYQQLHTAALHYLLSDWEPDLLNRLAQKVQDKQEMTFDRNSQQ</sequence>
<dbReference type="EMBL" id="CP003488">
    <property type="protein sequence ID" value="AFH93769.1"/>
    <property type="molecule type" value="Genomic_DNA"/>
</dbReference>
<dbReference type="PANTHER" id="PTHR37024">
    <property type="entry name" value="TYPE VI SECRETION SYSTEM DUF2094 AND IMPA-RELATED DOMAIN PROTEIN"/>
    <property type="match status" value="1"/>
</dbReference>
<gene>
    <name evidence="2" type="ordered locus">S70_09545</name>
</gene>
<accession>A0A140NJV6</accession>
<dbReference type="PATRIC" id="fig|1157951.4.peg.1913"/>
<reference evidence="3" key="2">
    <citation type="submission" date="2012-04" db="EMBL/GenBank/DDBJ databases">
        <title>Complete genome sequence of Providencia stuartii clinical isolate MRSN 2154.</title>
        <authorList>
            <person name="Clifford R.J."/>
            <person name="Hang J."/>
            <person name="Riley M.C."/>
            <person name="Onmus-Leone F."/>
            <person name="Kuschner R.A."/>
            <person name="Lesho E.P."/>
            <person name="Waterman P.E."/>
        </authorList>
    </citation>
    <scope>NUCLEOTIDE SEQUENCE [LARGE SCALE GENOMIC DNA]</scope>
    <source>
        <strain evidence="3">MRSN 2154</strain>
    </source>
</reference>
<dbReference type="InterPro" id="IPR017739">
    <property type="entry name" value="T6SS-assoc_VCA0119"/>
</dbReference>
<proteinExistence type="predicted"/>
<dbReference type="OrthoDB" id="1522895at2"/>
<organism evidence="2 3">
    <name type="scientific">Providencia stuartii (strain MRSN 2154)</name>
    <dbReference type="NCBI Taxonomy" id="1157951"/>
    <lineage>
        <taxon>Bacteria</taxon>
        <taxon>Pseudomonadati</taxon>
        <taxon>Pseudomonadota</taxon>
        <taxon>Gammaproteobacteria</taxon>
        <taxon>Enterobacterales</taxon>
        <taxon>Morganellaceae</taxon>
        <taxon>Providencia</taxon>
    </lineage>
</organism>
<feature type="domain" description="ImpA N-terminal" evidence="1">
    <location>
        <begin position="14"/>
        <end position="112"/>
    </location>
</feature>
<dbReference type="NCBIfam" id="TIGR03362">
    <property type="entry name" value="VI_chp_7"/>
    <property type="match status" value="1"/>
</dbReference>
<dbReference type="HOGENOM" id="CLU_029347_1_1_6"/>
<evidence type="ECO:0000313" key="3">
    <source>
        <dbReference type="Proteomes" id="UP000005012"/>
    </source>
</evidence>
<dbReference type="GeneID" id="93517432"/>
<dbReference type="Pfam" id="PF06812">
    <property type="entry name" value="ImpA_N"/>
    <property type="match status" value="1"/>
</dbReference>
<evidence type="ECO:0000259" key="1">
    <source>
        <dbReference type="Pfam" id="PF06812"/>
    </source>
</evidence>
<dbReference type="InterPro" id="IPR010657">
    <property type="entry name" value="ImpA_N"/>
</dbReference>